<dbReference type="EMBL" id="JAVIJP010000018">
    <property type="protein sequence ID" value="KAL3639518.1"/>
    <property type="molecule type" value="Genomic_DNA"/>
</dbReference>
<protein>
    <submittedName>
        <fullName evidence="1">Uncharacterized protein</fullName>
    </submittedName>
</protein>
<name>A0ABD3DBI3_9LAMI</name>
<keyword evidence="2" id="KW-1185">Reference proteome</keyword>
<evidence type="ECO:0000313" key="2">
    <source>
        <dbReference type="Proteomes" id="UP001632038"/>
    </source>
</evidence>
<proteinExistence type="predicted"/>
<sequence length="40" mass="4674">MYSSVENFPHKSSLFGWETMMPQPIIVRAWVALRPSEHTL</sequence>
<gene>
    <name evidence="1" type="ORF">CASFOL_017425</name>
</gene>
<comment type="caution">
    <text evidence="1">The sequence shown here is derived from an EMBL/GenBank/DDBJ whole genome shotgun (WGS) entry which is preliminary data.</text>
</comment>
<evidence type="ECO:0000313" key="1">
    <source>
        <dbReference type="EMBL" id="KAL3639518.1"/>
    </source>
</evidence>
<reference evidence="2" key="1">
    <citation type="journal article" date="2024" name="IScience">
        <title>Strigolactones Initiate the Formation of Haustorium-like Structures in Castilleja.</title>
        <authorList>
            <person name="Buerger M."/>
            <person name="Peterson D."/>
            <person name="Chory J."/>
        </authorList>
    </citation>
    <scope>NUCLEOTIDE SEQUENCE [LARGE SCALE GENOMIC DNA]</scope>
</reference>
<dbReference type="AlphaFoldDB" id="A0ABD3DBI3"/>
<accession>A0ABD3DBI3</accession>
<dbReference type="Proteomes" id="UP001632038">
    <property type="component" value="Unassembled WGS sequence"/>
</dbReference>
<organism evidence="1 2">
    <name type="scientific">Castilleja foliolosa</name>
    <dbReference type="NCBI Taxonomy" id="1961234"/>
    <lineage>
        <taxon>Eukaryota</taxon>
        <taxon>Viridiplantae</taxon>
        <taxon>Streptophyta</taxon>
        <taxon>Embryophyta</taxon>
        <taxon>Tracheophyta</taxon>
        <taxon>Spermatophyta</taxon>
        <taxon>Magnoliopsida</taxon>
        <taxon>eudicotyledons</taxon>
        <taxon>Gunneridae</taxon>
        <taxon>Pentapetalae</taxon>
        <taxon>asterids</taxon>
        <taxon>lamiids</taxon>
        <taxon>Lamiales</taxon>
        <taxon>Orobanchaceae</taxon>
        <taxon>Pedicularideae</taxon>
        <taxon>Castillejinae</taxon>
        <taxon>Castilleja</taxon>
    </lineage>
</organism>